<reference evidence="1 2" key="1">
    <citation type="journal article" date="2022" name="Int. J. Syst. Evol. Microbiol.">
        <title>Miniphocaeibacter halophilus sp. nov., an ammonium-tolerant acetate-producing bacterium isolated from a biogas system.</title>
        <authorList>
            <person name="Schnurer A."/>
            <person name="Singh A."/>
            <person name="Bi S."/>
            <person name="Qiao W."/>
            <person name="Westerholm M."/>
        </authorList>
    </citation>
    <scope>NUCLEOTIDE SEQUENCE [LARGE SCALE GENOMIC DNA]</scope>
    <source>
        <strain evidence="1 2">AMB_01</strain>
    </source>
</reference>
<gene>
    <name evidence="1" type="ORF">JFY71_10965</name>
</gene>
<dbReference type="EMBL" id="CP066744">
    <property type="protein sequence ID" value="QQK07787.1"/>
    <property type="molecule type" value="Genomic_DNA"/>
</dbReference>
<evidence type="ECO:0000313" key="1">
    <source>
        <dbReference type="EMBL" id="QQK07787.1"/>
    </source>
</evidence>
<protein>
    <submittedName>
        <fullName evidence="1">ABC transporter permease</fullName>
    </submittedName>
</protein>
<keyword evidence="2" id="KW-1185">Reference proteome</keyword>
<proteinExistence type="predicted"/>
<organism evidence="1 2">
    <name type="scientific">Miniphocaeibacter halophilus</name>
    <dbReference type="NCBI Taxonomy" id="2931922"/>
    <lineage>
        <taxon>Bacteria</taxon>
        <taxon>Bacillati</taxon>
        <taxon>Bacillota</taxon>
        <taxon>Tissierellia</taxon>
        <taxon>Tissierellales</taxon>
        <taxon>Peptoniphilaceae</taxon>
        <taxon>Miniphocaeibacter</taxon>
    </lineage>
</organism>
<accession>A0AC61MQL1</accession>
<evidence type="ECO:0000313" key="2">
    <source>
        <dbReference type="Proteomes" id="UP000595814"/>
    </source>
</evidence>
<sequence length="334" mass="35612">MKTLKKTWNWFGSKSSIIAFLILFIFASIAFSEKNLMSFPSIMRLFNKAASDTGIVALGMAFVIMIGQIDLSVGAVLALSGVIMGIFGETNPILGIILGLLCGVITGLLNGLMVTKLRISSWIATLAMLMGVRGLVLLITNKSPVSIKDPILRAIGGYRIPFLNNTNIPILVVIFVVLTLICMHISHNTKFGTSLYSVGGNEEAARMMGLPADRTKILAFVVCGLIAALSGILSASKLGTAQPNAGDAWETTAIAMCALGGIKLSGGEGKFSGAFFGAMIITIINTIFNYSGKLDSAWQRVAMGGVILLSIALQSEVFSFKKKNKEEVKEEFNT</sequence>
<dbReference type="Proteomes" id="UP000595814">
    <property type="component" value="Chromosome"/>
</dbReference>
<name>A0AC61MQL1_9FIRM</name>